<dbReference type="NCBIfam" id="NF006886">
    <property type="entry name" value="PRK09376.1"/>
    <property type="match status" value="1"/>
</dbReference>
<evidence type="ECO:0000256" key="6">
    <source>
        <dbReference type="ARBA" id="ARBA00022884"/>
    </source>
</evidence>
<comment type="subunit">
    <text evidence="9">Homohexamer. The homohexamer assembles into an open ring structure.</text>
</comment>
<dbReference type="SMART" id="SM00382">
    <property type="entry name" value="AAA"/>
    <property type="match status" value="1"/>
</dbReference>
<dbReference type="SUPFAM" id="SSF50249">
    <property type="entry name" value="Nucleic acid-binding proteins"/>
    <property type="match status" value="1"/>
</dbReference>
<dbReference type="Pfam" id="PF00006">
    <property type="entry name" value="ATP-synt_ab"/>
    <property type="match status" value="1"/>
</dbReference>
<keyword evidence="4 9" id="KW-0347">Helicase</keyword>
<keyword evidence="7 9" id="KW-0805">Transcription regulation</keyword>
<keyword evidence="1 9" id="KW-0806">Transcription termination</keyword>
<keyword evidence="3 9" id="KW-0378">Hydrolase</keyword>
<dbReference type="InterPro" id="IPR004665">
    <property type="entry name" value="Term_rho"/>
</dbReference>
<dbReference type="InterPro" id="IPR041703">
    <property type="entry name" value="Rho_factor_ATP-bd"/>
</dbReference>
<dbReference type="CDD" id="cd01128">
    <property type="entry name" value="rho_factor_C"/>
    <property type="match status" value="1"/>
</dbReference>
<dbReference type="AlphaFoldDB" id="A0A146GCT1"/>
<protein>
    <recommendedName>
        <fullName evidence="9">Transcription termination factor Rho</fullName>
        <ecNumber evidence="9">3.6.4.-</ecNumber>
    </recommendedName>
    <alternativeName>
        <fullName evidence="9">ATP-dependent helicase Rho</fullName>
    </alternativeName>
</protein>
<dbReference type="GO" id="GO:0008186">
    <property type="term" value="F:ATP-dependent activity, acting on RNA"/>
    <property type="evidence" value="ECO:0007669"/>
    <property type="project" value="InterPro"/>
</dbReference>
<keyword evidence="8 9" id="KW-0804">Transcription</keyword>
<feature type="binding site" evidence="9">
    <location>
        <begin position="194"/>
        <end position="199"/>
    </location>
    <ligand>
        <name>ATP</name>
        <dbReference type="ChEBI" id="CHEBI:30616"/>
    </ligand>
</feature>
<dbReference type="PANTHER" id="PTHR46425:SF1">
    <property type="entry name" value="TRANSCRIPTION TERMINATION FACTOR RHO"/>
    <property type="match status" value="1"/>
</dbReference>
<sequence length="433" mass="48322">MPATVEESTPPAAQAVIKLNDLQALSHTHLLDQAVALGLKLRPESTKRHLVLDHAKHHITQGTAVEAIGLLEINGDHGVLRWPAFGLRPGPDDVFVPQQMLRQFKLEAGLMLRCTLRLPKERERGLVVDTLLFIEDIPLAEWQPPTPFDKLTPLFPNRRVFLESNAHPSISARAVDIVAPLGMGQRGLIVAPPRAGKTMMLKDIARAIRDNHPKAVLILLLVDERPEEVTDLRRSLDCEIYSSTFDEPVTRHVQVCEAVSERAKRMVELRKDVIVLVDSLTRMARGYNNLQPNKGRTMSGGVDTKALTKPRKFFGSARNTEEGGSLTILATALVETKSRMDDLIFEEFKGTGNMEVHLDRSIAEQRIFPAIHIIKSGTRREELLYHPDEYEKVVVLRRQLSELPAAEAMEVLAANLKHTRFNAELLLGGLKGA</sequence>
<dbReference type="EC" id="3.6.4.-" evidence="9"/>
<comment type="function">
    <text evidence="9">Facilitates transcription termination by a mechanism that involves Rho binding to the nascent RNA, activation of Rho's RNA-dependent ATPase activity, and release of the mRNA from the DNA template.</text>
</comment>
<dbReference type="OrthoDB" id="9805197at2"/>
<evidence type="ECO:0000256" key="9">
    <source>
        <dbReference type="HAMAP-Rule" id="MF_01884"/>
    </source>
</evidence>
<gene>
    <name evidence="9" type="primary">rho</name>
    <name evidence="12" type="ORF">TSACC_3454</name>
</gene>
<reference evidence="13" key="1">
    <citation type="journal article" date="2017" name="Genome Announc.">
        <title>Draft Genome Sequence of Terrimicrobium sacchariphilum NM-5T, a Facultative Anaerobic Soil Bacterium of the Class Spartobacteria.</title>
        <authorList>
            <person name="Qiu Y.L."/>
            <person name="Tourlousse D.M."/>
            <person name="Matsuura N."/>
            <person name="Ohashi A."/>
            <person name="Sekiguchi Y."/>
        </authorList>
    </citation>
    <scope>NUCLEOTIDE SEQUENCE [LARGE SCALE GENOMIC DNA]</scope>
    <source>
        <strain evidence="13">NM-5</strain>
    </source>
</reference>
<dbReference type="PANTHER" id="PTHR46425">
    <property type="entry name" value="TRANSCRIPTION TERMINATION FACTOR RHO"/>
    <property type="match status" value="1"/>
</dbReference>
<keyword evidence="5 9" id="KW-0067">ATP-binding</keyword>
<comment type="similarity">
    <text evidence="9 10">Belongs to the Rho family.</text>
</comment>
<dbReference type="InterPro" id="IPR012340">
    <property type="entry name" value="NA-bd_OB-fold"/>
</dbReference>
<keyword evidence="6 9" id="KW-0694">RNA-binding</keyword>
<organism evidence="12 13">
    <name type="scientific">Terrimicrobium sacchariphilum</name>
    <dbReference type="NCBI Taxonomy" id="690879"/>
    <lineage>
        <taxon>Bacteria</taxon>
        <taxon>Pseudomonadati</taxon>
        <taxon>Verrucomicrobiota</taxon>
        <taxon>Terrimicrobiia</taxon>
        <taxon>Terrimicrobiales</taxon>
        <taxon>Terrimicrobiaceae</taxon>
        <taxon>Terrimicrobium</taxon>
    </lineage>
</organism>
<dbReference type="EMBL" id="BDCO01000003">
    <property type="protein sequence ID" value="GAT35389.1"/>
    <property type="molecule type" value="Genomic_DNA"/>
</dbReference>
<feature type="binding site" evidence="9">
    <location>
        <position position="225"/>
    </location>
    <ligand>
        <name>ATP</name>
        <dbReference type="ChEBI" id="CHEBI:30616"/>
    </ligand>
</feature>
<feature type="binding site" evidence="9">
    <location>
        <begin position="182"/>
        <end position="187"/>
    </location>
    <ligand>
        <name>ATP</name>
        <dbReference type="ChEBI" id="CHEBI:30616"/>
    </ligand>
</feature>
<evidence type="ECO:0000256" key="5">
    <source>
        <dbReference type="ARBA" id="ARBA00022840"/>
    </source>
</evidence>
<dbReference type="FunCoup" id="A0A146GCT1">
    <property type="interactions" value="520"/>
</dbReference>
<dbReference type="GO" id="GO:0003723">
    <property type="term" value="F:RNA binding"/>
    <property type="evidence" value="ECO:0007669"/>
    <property type="project" value="UniProtKB-UniRule"/>
</dbReference>
<name>A0A146GCT1_TERSA</name>
<dbReference type="GO" id="GO:0016787">
    <property type="term" value="F:hydrolase activity"/>
    <property type="evidence" value="ECO:0007669"/>
    <property type="project" value="UniProtKB-KW"/>
</dbReference>
<evidence type="ECO:0000259" key="11">
    <source>
        <dbReference type="PROSITE" id="PS51856"/>
    </source>
</evidence>
<feature type="domain" description="Rho RNA-BD" evidence="11">
    <location>
        <begin position="64"/>
        <end position="138"/>
    </location>
</feature>
<dbReference type="STRING" id="690879.TSACC_3454"/>
<dbReference type="Proteomes" id="UP000076023">
    <property type="component" value="Unassembled WGS sequence"/>
</dbReference>
<evidence type="ECO:0000256" key="10">
    <source>
        <dbReference type="PROSITE-ProRule" id="PRU01203"/>
    </source>
</evidence>
<dbReference type="InParanoid" id="A0A146GCT1"/>
<evidence type="ECO:0000256" key="8">
    <source>
        <dbReference type="ARBA" id="ARBA00023163"/>
    </source>
</evidence>
<dbReference type="PROSITE" id="PS51856">
    <property type="entry name" value="RHO_RNA_BD"/>
    <property type="match status" value="1"/>
</dbReference>
<evidence type="ECO:0000256" key="4">
    <source>
        <dbReference type="ARBA" id="ARBA00022806"/>
    </source>
</evidence>
<dbReference type="RefSeq" id="WP_075081204.1">
    <property type="nucleotide sequence ID" value="NZ_BDCO01000003.1"/>
</dbReference>
<dbReference type="GO" id="GO:0004386">
    <property type="term" value="F:helicase activity"/>
    <property type="evidence" value="ECO:0007669"/>
    <property type="project" value="UniProtKB-UniRule"/>
</dbReference>
<dbReference type="GO" id="GO:0005524">
    <property type="term" value="F:ATP binding"/>
    <property type="evidence" value="ECO:0007669"/>
    <property type="project" value="UniProtKB-UniRule"/>
</dbReference>
<keyword evidence="2 9" id="KW-0547">Nucleotide-binding</keyword>
<dbReference type="Gene3D" id="3.40.50.300">
    <property type="entry name" value="P-loop containing nucleotide triphosphate hydrolases"/>
    <property type="match status" value="1"/>
</dbReference>
<evidence type="ECO:0000256" key="3">
    <source>
        <dbReference type="ARBA" id="ARBA00022801"/>
    </source>
</evidence>
<dbReference type="InterPro" id="IPR003593">
    <property type="entry name" value="AAA+_ATPase"/>
</dbReference>
<accession>A0A146GCT1</accession>
<keyword evidence="13" id="KW-1185">Reference proteome</keyword>
<dbReference type="GO" id="GO:0006353">
    <property type="term" value="P:DNA-templated transcription termination"/>
    <property type="evidence" value="ECO:0007669"/>
    <property type="project" value="UniProtKB-UniRule"/>
</dbReference>
<dbReference type="InterPro" id="IPR011113">
    <property type="entry name" value="Rho_RNA-bd"/>
</dbReference>
<evidence type="ECO:0000256" key="2">
    <source>
        <dbReference type="ARBA" id="ARBA00022741"/>
    </source>
</evidence>
<dbReference type="Pfam" id="PF07497">
    <property type="entry name" value="Rho_RNA_bind"/>
    <property type="match status" value="1"/>
</dbReference>
<dbReference type="SUPFAM" id="SSF52540">
    <property type="entry name" value="P-loop containing nucleoside triphosphate hydrolases"/>
    <property type="match status" value="1"/>
</dbReference>
<dbReference type="InterPro" id="IPR000194">
    <property type="entry name" value="ATPase_F1/V1/A1_a/bsu_nucl-bd"/>
</dbReference>
<proteinExistence type="inferred from homology"/>
<comment type="caution">
    <text evidence="12">The sequence shown here is derived from an EMBL/GenBank/DDBJ whole genome shotgun (WGS) entry which is preliminary data.</text>
</comment>
<evidence type="ECO:0000313" key="13">
    <source>
        <dbReference type="Proteomes" id="UP000076023"/>
    </source>
</evidence>
<dbReference type="HAMAP" id="MF_01884">
    <property type="entry name" value="Rho"/>
    <property type="match status" value="1"/>
</dbReference>
<comment type="caution">
    <text evidence="9">Lacks conserved residue(s) required for the propagation of feature annotation.</text>
</comment>
<evidence type="ECO:0000256" key="1">
    <source>
        <dbReference type="ARBA" id="ARBA00022472"/>
    </source>
</evidence>
<evidence type="ECO:0000256" key="7">
    <source>
        <dbReference type="ARBA" id="ARBA00023015"/>
    </source>
</evidence>
<dbReference type="Gene3D" id="2.40.50.140">
    <property type="entry name" value="Nucleic acid-binding proteins"/>
    <property type="match status" value="1"/>
</dbReference>
<evidence type="ECO:0000313" key="12">
    <source>
        <dbReference type="EMBL" id="GAT35389.1"/>
    </source>
</evidence>
<dbReference type="InterPro" id="IPR027417">
    <property type="entry name" value="P-loop_NTPase"/>
</dbReference>